<evidence type="ECO:0000313" key="1">
    <source>
        <dbReference type="EMBL" id="KJH44608.1"/>
    </source>
</evidence>
<protein>
    <submittedName>
        <fullName evidence="1">Uncharacterized protein</fullName>
    </submittedName>
</protein>
<dbReference type="AlphaFoldDB" id="A0A0D8XJ60"/>
<dbReference type="OrthoDB" id="430051at2759"/>
<dbReference type="EMBL" id="KN716460">
    <property type="protein sequence ID" value="KJH44608.1"/>
    <property type="molecule type" value="Genomic_DNA"/>
</dbReference>
<dbReference type="Proteomes" id="UP000053766">
    <property type="component" value="Unassembled WGS sequence"/>
</dbReference>
<accession>A0A0D8XJ60</accession>
<organism evidence="1 2">
    <name type="scientific">Dictyocaulus viviparus</name>
    <name type="common">Bovine lungworm</name>
    <dbReference type="NCBI Taxonomy" id="29172"/>
    <lineage>
        <taxon>Eukaryota</taxon>
        <taxon>Metazoa</taxon>
        <taxon>Ecdysozoa</taxon>
        <taxon>Nematoda</taxon>
        <taxon>Chromadorea</taxon>
        <taxon>Rhabditida</taxon>
        <taxon>Rhabditina</taxon>
        <taxon>Rhabditomorpha</taxon>
        <taxon>Strongyloidea</taxon>
        <taxon>Metastrongylidae</taxon>
        <taxon>Dictyocaulus</taxon>
    </lineage>
</organism>
<evidence type="ECO:0000313" key="2">
    <source>
        <dbReference type="Proteomes" id="UP000053766"/>
    </source>
</evidence>
<dbReference type="Gene3D" id="3.40.50.140">
    <property type="match status" value="1"/>
</dbReference>
<keyword evidence="2" id="KW-1185">Reference proteome</keyword>
<reference evidence="2" key="2">
    <citation type="journal article" date="2016" name="Sci. Rep.">
        <title>Dictyocaulus viviparus genome, variome and transcriptome elucidate lungworm biology and support future intervention.</title>
        <authorList>
            <person name="McNulty S.N."/>
            <person name="Strube C."/>
            <person name="Rosa B.A."/>
            <person name="Martin J.C."/>
            <person name="Tyagi R."/>
            <person name="Choi Y.J."/>
            <person name="Wang Q."/>
            <person name="Hallsworth Pepin K."/>
            <person name="Zhang X."/>
            <person name="Ozersky P."/>
            <person name="Wilson R.K."/>
            <person name="Sternberg P.W."/>
            <person name="Gasser R.B."/>
            <person name="Mitreva M."/>
        </authorList>
    </citation>
    <scope>NUCLEOTIDE SEQUENCE [LARGE SCALE GENOMIC DNA]</scope>
    <source>
        <strain evidence="2">HannoverDv2000</strain>
    </source>
</reference>
<name>A0A0D8XJ60_DICVI</name>
<reference evidence="1 2" key="1">
    <citation type="submission" date="2013-11" db="EMBL/GenBank/DDBJ databases">
        <title>Draft genome of the bovine lungworm Dictyocaulus viviparus.</title>
        <authorList>
            <person name="Mitreva M."/>
        </authorList>
    </citation>
    <scope>NUCLEOTIDE SEQUENCE [LARGE SCALE GENOMIC DNA]</scope>
    <source>
        <strain evidence="1 2">HannoverDv2000</strain>
    </source>
</reference>
<proteinExistence type="predicted"/>
<gene>
    <name evidence="1" type="ORF">DICVIV_09360</name>
</gene>
<sequence>MEELYIASVIAFSCRIKGKLTQMGTTVLMVAEKPLLADSIAKILSNNTASKRKEGISCKLGGNVNPLSRPRSISLNMLL</sequence>